<dbReference type="SUPFAM" id="SSF89360">
    <property type="entry name" value="HesB-like domain"/>
    <property type="match status" value="1"/>
</dbReference>
<reference evidence="4" key="1">
    <citation type="submission" date="2015-07" db="EMBL/GenBank/DDBJ databases">
        <title>Fjat-10036 dsm4.</title>
        <authorList>
            <person name="Liu B."/>
            <person name="Wang J."/>
            <person name="Zhu Y."/>
            <person name="Liu G."/>
            <person name="Chen Q."/>
            <person name="Chen Z."/>
            <person name="Lan J."/>
            <person name="Che J."/>
            <person name="Ge C."/>
            <person name="Shi H."/>
            <person name="Pan Z."/>
            <person name="Liu X."/>
        </authorList>
    </citation>
    <scope>NUCLEOTIDE SEQUENCE [LARGE SCALE GENOMIC DNA]</scope>
    <source>
        <strain evidence="4">DSM 4</strain>
    </source>
</reference>
<dbReference type="Gene3D" id="2.60.300.12">
    <property type="entry name" value="HesB-like domain"/>
    <property type="match status" value="1"/>
</dbReference>
<comment type="similarity">
    <text evidence="1">Belongs to the HesB/IscA family.</text>
</comment>
<proteinExistence type="inferred from homology"/>
<evidence type="ECO:0000256" key="1">
    <source>
        <dbReference type="ARBA" id="ARBA00006718"/>
    </source>
</evidence>
<dbReference type="InterPro" id="IPR035903">
    <property type="entry name" value="HesB-like_dom_sf"/>
</dbReference>
<gene>
    <name evidence="3" type="ORF">AF332_18570</name>
</gene>
<dbReference type="Proteomes" id="UP000037109">
    <property type="component" value="Unassembled WGS sequence"/>
</dbReference>
<evidence type="ECO:0000313" key="3">
    <source>
        <dbReference type="EMBL" id="KON88609.1"/>
    </source>
</evidence>
<dbReference type="EMBL" id="LGUF01000007">
    <property type="protein sequence ID" value="KON88609.1"/>
    <property type="molecule type" value="Genomic_DNA"/>
</dbReference>
<dbReference type="OrthoDB" id="1645729at2"/>
<dbReference type="PATRIC" id="fig|1459.3.peg.4088"/>
<dbReference type="AlphaFoldDB" id="A0A0M0GFI0"/>
<comment type="caution">
    <text evidence="3">The sequence shown here is derived from an EMBL/GenBank/DDBJ whole genome shotgun (WGS) entry which is preliminary data.</text>
</comment>
<dbReference type="STRING" id="1459.AF332_18570"/>
<name>A0A0M0GFI0_SPOGL</name>
<sequence>MKIHIEEQAAAWYQEEMLLNKGDFVRFFARYGGCSTVQQGFSLGVSNEHPHNAGVQIEKNGITYFIEEKDIWYFDNHDLVVTFNEKAQEPEFKYNND</sequence>
<dbReference type="PIRSF" id="PIRSF034852">
    <property type="entry name" value="UCP034852"/>
    <property type="match status" value="1"/>
</dbReference>
<keyword evidence="4" id="KW-1185">Reference proteome</keyword>
<dbReference type="InterPro" id="IPR008326">
    <property type="entry name" value="PdhI-like"/>
</dbReference>
<dbReference type="Pfam" id="PF01521">
    <property type="entry name" value="Fe-S_biosyn"/>
    <property type="match status" value="1"/>
</dbReference>
<feature type="domain" description="Core" evidence="2">
    <location>
        <begin position="1"/>
        <end position="96"/>
    </location>
</feature>
<organism evidence="3 4">
    <name type="scientific">Sporosarcina globispora</name>
    <name type="common">Bacillus globisporus</name>
    <dbReference type="NCBI Taxonomy" id="1459"/>
    <lineage>
        <taxon>Bacteria</taxon>
        <taxon>Bacillati</taxon>
        <taxon>Bacillota</taxon>
        <taxon>Bacilli</taxon>
        <taxon>Bacillales</taxon>
        <taxon>Caryophanaceae</taxon>
        <taxon>Sporosarcina</taxon>
    </lineage>
</organism>
<accession>A0A0M0GFI0</accession>
<dbReference type="InterPro" id="IPR000361">
    <property type="entry name" value="ATAP_core_dom"/>
</dbReference>
<dbReference type="RefSeq" id="WP_053435986.1">
    <property type="nucleotide sequence ID" value="NZ_LGUF01000007.1"/>
</dbReference>
<evidence type="ECO:0000259" key="2">
    <source>
        <dbReference type="Pfam" id="PF01521"/>
    </source>
</evidence>
<protein>
    <recommendedName>
        <fullName evidence="2">Core domain-containing protein</fullName>
    </recommendedName>
</protein>
<evidence type="ECO:0000313" key="4">
    <source>
        <dbReference type="Proteomes" id="UP000037109"/>
    </source>
</evidence>